<dbReference type="GO" id="GO:0004984">
    <property type="term" value="F:olfactory receptor activity"/>
    <property type="evidence" value="ECO:0007669"/>
    <property type="project" value="InterPro"/>
</dbReference>
<feature type="transmembrane region" description="Helical" evidence="10">
    <location>
        <begin position="242"/>
        <end position="265"/>
    </location>
</feature>
<feature type="transmembrane region" description="Helical" evidence="10">
    <location>
        <begin position="207"/>
        <end position="230"/>
    </location>
</feature>
<reference evidence="12" key="1">
    <citation type="thesis" date="2020" institute="ProQuest LLC" country="789 East Eisenhower Parkway, Ann Arbor, MI, USA">
        <title>Comparative Genomics and Chromosome Evolution.</title>
        <authorList>
            <person name="Mudd A.B."/>
        </authorList>
    </citation>
    <scope>NUCLEOTIDE SEQUENCE</scope>
    <source>
        <strain evidence="12">237g6f4</strain>
        <tissue evidence="12">Blood</tissue>
    </source>
</reference>
<gene>
    <name evidence="12" type="ORF">GDO81_023918</name>
</gene>
<keyword evidence="4" id="KW-0552">Olfaction</keyword>
<feature type="transmembrane region" description="Helical" evidence="10">
    <location>
        <begin position="277"/>
        <end position="296"/>
    </location>
</feature>
<feature type="domain" description="G-protein coupled receptors family 1 profile" evidence="11">
    <location>
        <begin position="46"/>
        <end position="294"/>
    </location>
</feature>
<dbReference type="CDD" id="cd13954">
    <property type="entry name" value="7tmA_OR"/>
    <property type="match status" value="1"/>
</dbReference>
<dbReference type="Proteomes" id="UP000824782">
    <property type="component" value="Unassembled WGS sequence"/>
</dbReference>
<dbReference type="AlphaFoldDB" id="A0AAV6ZNN9"/>
<sequence>MDRNVRRLLMENYTYEFFILTFPTHVKNKSNLSIVFVLLYMIAVLANAVTIIVIYNDQHLHTPMYLFLCNLAIIDIFYTTTTVPHLVHMLLSGDYTISFTQCFTQIYFFGFFASIEDLLLFIMAYDRYVAICHPLHYSNILSKSKCLMFLTIAWVLGALNSSFATFILAKIPMCYSNTASHFFCEFKTFEKISCPNVTYQLISYLEALTFGLGPFLGSIISYTKGIIVILHIKSSTGRRNAFSTCSSHLMVLTMTYGTFMTMYTIPPSKDTQVFELTLSVLYTTITPMLNPLIYSVRNKEVKRAILKLMGCRVKG</sequence>
<evidence type="ECO:0000313" key="13">
    <source>
        <dbReference type="Proteomes" id="UP000824782"/>
    </source>
</evidence>
<organism evidence="12 13">
    <name type="scientific">Engystomops pustulosus</name>
    <name type="common">Tungara frog</name>
    <name type="synonym">Physalaemus pustulosus</name>
    <dbReference type="NCBI Taxonomy" id="76066"/>
    <lineage>
        <taxon>Eukaryota</taxon>
        <taxon>Metazoa</taxon>
        <taxon>Chordata</taxon>
        <taxon>Craniata</taxon>
        <taxon>Vertebrata</taxon>
        <taxon>Euteleostomi</taxon>
        <taxon>Amphibia</taxon>
        <taxon>Batrachia</taxon>
        <taxon>Anura</taxon>
        <taxon>Neobatrachia</taxon>
        <taxon>Hyloidea</taxon>
        <taxon>Leptodactylidae</taxon>
        <taxon>Leiuperinae</taxon>
        <taxon>Engystomops</taxon>
    </lineage>
</organism>
<keyword evidence="13" id="KW-1185">Reference proteome</keyword>
<evidence type="ECO:0000256" key="2">
    <source>
        <dbReference type="ARBA" id="ARBA00022475"/>
    </source>
</evidence>
<protein>
    <recommendedName>
        <fullName evidence="11">G-protein coupled receptors family 1 profile domain-containing protein</fullName>
    </recommendedName>
</protein>
<evidence type="ECO:0000256" key="9">
    <source>
        <dbReference type="ARBA" id="ARBA00023224"/>
    </source>
</evidence>
<name>A0AAV6ZNN9_ENGPU</name>
<dbReference type="EMBL" id="WNYA01000014">
    <property type="protein sequence ID" value="KAG8550989.1"/>
    <property type="molecule type" value="Genomic_DNA"/>
</dbReference>
<evidence type="ECO:0000256" key="5">
    <source>
        <dbReference type="ARBA" id="ARBA00022989"/>
    </source>
</evidence>
<keyword evidence="4" id="KW-0716">Sensory transduction</keyword>
<dbReference type="GO" id="GO:0005886">
    <property type="term" value="C:plasma membrane"/>
    <property type="evidence" value="ECO:0007669"/>
    <property type="project" value="UniProtKB-SubCell"/>
</dbReference>
<keyword evidence="8" id="KW-0675">Receptor</keyword>
<dbReference type="InterPro" id="IPR017452">
    <property type="entry name" value="GPCR_Rhodpsn_7TM"/>
</dbReference>
<dbReference type="SUPFAM" id="SSF81321">
    <property type="entry name" value="Family A G protein-coupled receptor-like"/>
    <property type="match status" value="1"/>
</dbReference>
<dbReference type="GO" id="GO:0004930">
    <property type="term" value="F:G protein-coupled receptor activity"/>
    <property type="evidence" value="ECO:0007669"/>
    <property type="project" value="UniProtKB-KW"/>
</dbReference>
<evidence type="ECO:0000256" key="1">
    <source>
        <dbReference type="ARBA" id="ARBA00004651"/>
    </source>
</evidence>
<evidence type="ECO:0000313" key="12">
    <source>
        <dbReference type="EMBL" id="KAG8550989.1"/>
    </source>
</evidence>
<dbReference type="Pfam" id="PF13853">
    <property type="entry name" value="7tm_4"/>
    <property type="match status" value="1"/>
</dbReference>
<evidence type="ECO:0000259" key="11">
    <source>
        <dbReference type="PROSITE" id="PS50262"/>
    </source>
</evidence>
<dbReference type="SMART" id="SM01381">
    <property type="entry name" value="7TM_GPCR_Srsx"/>
    <property type="match status" value="1"/>
</dbReference>
<evidence type="ECO:0000256" key="7">
    <source>
        <dbReference type="ARBA" id="ARBA00023136"/>
    </source>
</evidence>
<dbReference type="InterPro" id="IPR000725">
    <property type="entry name" value="Olfact_rcpt"/>
</dbReference>
<keyword evidence="6" id="KW-0297">G-protein coupled receptor</keyword>
<keyword evidence="2" id="KW-1003">Cell membrane</keyword>
<evidence type="ECO:0000256" key="6">
    <source>
        <dbReference type="ARBA" id="ARBA00023040"/>
    </source>
</evidence>
<feature type="transmembrane region" description="Helical" evidence="10">
    <location>
        <begin position="32"/>
        <end position="55"/>
    </location>
</feature>
<keyword evidence="3 10" id="KW-0812">Transmembrane</keyword>
<dbReference type="Gene3D" id="1.20.1070.10">
    <property type="entry name" value="Rhodopsin 7-helix transmembrane proteins"/>
    <property type="match status" value="1"/>
</dbReference>
<dbReference type="PANTHER" id="PTHR26452">
    <property type="entry name" value="OLFACTORY RECEPTOR"/>
    <property type="match status" value="1"/>
</dbReference>
<accession>A0AAV6ZNN9</accession>
<feature type="transmembrane region" description="Helical" evidence="10">
    <location>
        <begin position="67"/>
        <end position="86"/>
    </location>
</feature>
<keyword evidence="7 10" id="KW-0472">Membrane</keyword>
<dbReference type="PROSITE" id="PS50262">
    <property type="entry name" value="G_PROTEIN_RECEP_F1_2"/>
    <property type="match status" value="1"/>
</dbReference>
<evidence type="ECO:0000256" key="10">
    <source>
        <dbReference type="SAM" id="Phobius"/>
    </source>
</evidence>
<comment type="caution">
    <text evidence="12">The sequence shown here is derived from an EMBL/GenBank/DDBJ whole genome shotgun (WGS) entry which is preliminary data.</text>
</comment>
<comment type="subcellular location">
    <subcellularLocation>
        <location evidence="1">Cell membrane</location>
        <topology evidence="1">Multi-pass membrane protein</topology>
    </subcellularLocation>
</comment>
<keyword evidence="9" id="KW-0807">Transducer</keyword>
<feature type="transmembrane region" description="Helical" evidence="10">
    <location>
        <begin position="146"/>
        <end position="169"/>
    </location>
</feature>
<dbReference type="InterPro" id="IPR000276">
    <property type="entry name" value="GPCR_Rhodpsn"/>
</dbReference>
<dbReference type="FunFam" id="1.20.1070.10:FF:000008">
    <property type="entry name" value="Olfactory receptor"/>
    <property type="match status" value="1"/>
</dbReference>
<dbReference type="InterPro" id="IPR050516">
    <property type="entry name" value="Olfactory_GPCR"/>
</dbReference>
<evidence type="ECO:0000256" key="4">
    <source>
        <dbReference type="ARBA" id="ARBA00022725"/>
    </source>
</evidence>
<evidence type="ECO:0000256" key="3">
    <source>
        <dbReference type="ARBA" id="ARBA00022692"/>
    </source>
</evidence>
<dbReference type="PRINTS" id="PR00245">
    <property type="entry name" value="OLFACTORYR"/>
</dbReference>
<evidence type="ECO:0000256" key="8">
    <source>
        <dbReference type="ARBA" id="ARBA00023170"/>
    </source>
</evidence>
<feature type="transmembrane region" description="Helical" evidence="10">
    <location>
        <begin position="106"/>
        <end position="125"/>
    </location>
</feature>
<keyword evidence="5 10" id="KW-1133">Transmembrane helix</keyword>
<dbReference type="PRINTS" id="PR00237">
    <property type="entry name" value="GPCRRHODOPSN"/>
</dbReference>
<proteinExistence type="predicted"/>